<dbReference type="Proteomes" id="UP001164803">
    <property type="component" value="Chromosome"/>
</dbReference>
<evidence type="ECO:0000256" key="2">
    <source>
        <dbReference type="SAM" id="Phobius"/>
    </source>
</evidence>
<keyword evidence="2" id="KW-0472">Membrane</keyword>
<accession>A0ABY6Z875</accession>
<dbReference type="EMBL" id="CP104064">
    <property type="protein sequence ID" value="WAH39032.1"/>
    <property type="molecule type" value="Genomic_DNA"/>
</dbReference>
<protein>
    <submittedName>
        <fullName evidence="3">Uncharacterized protein</fullName>
    </submittedName>
</protein>
<sequence>MNGSTVSNIVNSAIQTYANTVGAMPGYEKWYYYTQILAAIITILGFIAVGIQLWYTSKSVNAADESAKAAKSAAEAAQEQVKVAQKQIEMTEAASQDTKQQMEIMLQQAKVDIESKMIASLPLFRLNVHRTFDHLSREIWEMTLTNVGNGPAFQINISLSDGFDRVLDEGHASMITVGENTPFVFSANTEAREGIVSYKDFHGFIYSQSWNLIYDHRFGSPILSDSEMNGPPKQVGRD</sequence>
<gene>
    <name evidence="3" type="ORF">NZD86_11390</name>
</gene>
<evidence type="ECO:0000256" key="1">
    <source>
        <dbReference type="SAM" id="Coils"/>
    </source>
</evidence>
<name>A0ABY6Z875_9BACL</name>
<keyword evidence="4" id="KW-1185">Reference proteome</keyword>
<proteinExistence type="predicted"/>
<evidence type="ECO:0000313" key="4">
    <source>
        <dbReference type="Proteomes" id="UP001164803"/>
    </source>
</evidence>
<keyword evidence="2" id="KW-0812">Transmembrane</keyword>
<keyword evidence="1" id="KW-0175">Coiled coil</keyword>
<keyword evidence="2" id="KW-1133">Transmembrane helix</keyword>
<evidence type="ECO:0000313" key="3">
    <source>
        <dbReference type="EMBL" id="WAH39032.1"/>
    </source>
</evidence>
<feature type="transmembrane region" description="Helical" evidence="2">
    <location>
        <begin position="30"/>
        <end position="55"/>
    </location>
</feature>
<reference evidence="3" key="1">
    <citation type="submission" date="2022-08" db="EMBL/GenBank/DDBJ databases">
        <title>Alicyclobacillus dauci DSM2870, complete genome.</title>
        <authorList>
            <person name="Wang Q."/>
            <person name="Cai R."/>
            <person name="Wang Z."/>
        </authorList>
    </citation>
    <scope>NUCLEOTIDE SEQUENCE</scope>
    <source>
        <strain evidence="3">DSM 28700</strain>
    </source>
</reference>
<dbReference type="RefSeq" id="WP_268046677.1">
    <property type="nucleotide sequence ID" value="NZ_CP104064.1"/>
</dbReference>
<organism evidence="3 4">
    <name type="scientific">Alicyclobacillus dauci</name>
    <dbReference type="NCBI Taxonomy" id="1475485"/>
    <lineage>
        <taxon>Bacteria</taxon>
        <taxon>Bacillati</taxon>
        <taxon>Bacillota</taxon>
        <taxon>Bacilli</taxon>
        <taxon>Bacillales</taxon>
        <taxon>Alicyclobacillaceae</taxon>
        <taxon>Alicyclobacillus</taxon>
    </lineage>
</organism>
<feature type="coiled-coil region" evidence="1">
    <location>
        <begin position="60"/>
        <end position="101"/>
    </location>
</feature>